<evidence type="ECO:0000256" key="6">
    <source>
        <dbReference type="SAM" id="MobiDB-lite"/>
    </source>
</evidence>
<dbReference type="InterPro" id="IPR019024">
    <property type="entry name" value="RNase_H2_suB_wHTH"/>
</dbReference>
<dbReference type="PANTHER" id="PTHR13383">
    <property type="entry name" value="RIBONUCLEASE H2 SUBUNIT B"/>
    <property type="match status" value="1"/>
</dbReference>
<evidence type="ECO:0000256" key="5">
    <source>
        <dbReference type="ARBA" id="ARBA00033464"/>
    </source>
</evidence>
<feature type="region of interest" description="Disordered" evidence="6">
    <location>
        <begin position="363"/>
        <end position="403"/>
    </location>
</feature>
<dbReference type="PANTHER" id="PTHR13383:SF11">
    <property type="entry name" value="RIBONUCLEASE H2 SUBUNIT B"/>
    <property type="match status" value="1"/>
</dbReference>
<name>A0A2D3URD7_9PEZI</name>
<feature type="compositionally biased region" description="Basic and acidic residues" evidence="6">
    <location>
        <begin position="249"/>
        <end position="280"/>
    </location>
</feature>
<dbReference type="STRING" id="112498.A0A2D3URD7"/>
<evidence type="ECO:0000256" key="2">
    <source>
        <dbReference type="ARBA" id="ARBA00019062"/>
    </source>
</evidence>
<evidence type="ECO:0000256" key="3">
    <source>
        <dbReference type="ARBA" id="ARBA00023242"/>
    </source>
</evidence>
<dbReference type="Gene3D" id="1.10.20.120">
    <property type="match status" value="1"/>
</dbReference>
<evidence type="ECO:0000259" key="7">
    <source>
        <dbReference type="Pfam" id="PF09468"/>
    </source>
</evidence>
<feature type="compositionally biased region" description="Polar residues" evidence="6">
    <location>
        <begin position="281"/>
        <end position="294"/>
    </location>
</feature>
<feature type="domain" description="Rnh202 triple barrel" evidence="8">
    <location>
        <begin position="37"/>
        <end position="108"/>
    </location>
</feature>
<dbReference type="GO" id="GO:0032299">
    <property type="term" value="C:ribonuclease H2 complex"/>
    <property type="evidence" value="ECO:0007669"/>
    <property type="project" value="InterPro"/>
</dbReference>
<accession>A0A2D3URD7</accession>
<evidence type="ECO:0000259" key="8">
    <source>
        <dbReference type="Pfam" id="PF17745"/>
    </source>
</evidence>
<evidence type="ECO:0000313" key="9">
    <source>
        <dbReference type="EMBL" id="CZT16065.1"/>
    </source>
</evidence>
<sequence>MPKTRSKPGNATPAPTKTKVTLQSLETAVECPPHLLVLPKHASSDARIVTINSSRYFICPTTGVYEFTHISAPKATPRSWLLAPHASEATESGYLLEKPSLLLATPIDPLFLLLPHLAADLPSFSTEYLAPSDFLDKLSTSAPHLSHLLHAGNLPTILAHRIEAVSDCMDMGDGDRMYALSLPKLVAEIVHKARRMASKPLPKSMEERFVKDALYVPVLSIKREESGMSIQSTTAGAEMEGNSQSSSSTKDKAEDSQNSSTRDEKEDSQSSSTRDKEQDSQKSLSTTATSTIPSDPQDKDMEIANLLRLRTSLDFLLKSYIPSSLFPLLEPLISALIDWSSLTAHLARLAALKKEAQSSRSIGDSFSRKRVLGEDEQDKEDVKKKRKKEEEAKRKKSVGQGIKKLAKVDRTGMKSLSTFFAKK</sequence>
<dbReference type="Proteomes" id="UP000225277">
    <property type="component" value="Unassembled WGS sequence"/>
</dbReference>
<keyword evidence="10" id="KW-1185">Reference proteome</keyword>
<feature type="compositionally biased region" description="Basic and acidic residues" evidence="6">
    <location>
        <begin position="380"/>
        <end position="393"/>
    </location>
</feature>
<dbReference type="RefSeq" id="XP_023622958.1">
    <property type="nucleotide sequence ID" value="XM_023767190.1"/>
</dbReference>
<dbReference type="GeneID" id="35597131"/>
<dbReference type="GO" id="GO:0005654">
    <property type="term" value="C:nucleoplasm"/>
    <property type="evidence" value="ECO:0007669"/>
    <property type="project" value="TreeGrafter"/>
</dbReference>
<protein>
    <recommendedName>
        <fullName evidence="2">Ribonuclease H2 subunit B</fullName>
    </recommendedName>
    <alternativeName>
        <fullName evidence="5">Ribonuclease HI subunit B</fullName>
    </alternativeName>
</protein>
<gene>
    <name evidence="9" type="ORF">RCC_01905</name>
</gene>
<reference evidence="9 10" key="1">
    <citation type="submission" date="2016-03" db="EMBL/GenBank/DDBJ databases">
        <authorList>
            <person name="Ploux O."/>
        </authorList>
    </citation>
    <scope>NUCLEOTIDE SEQUENCE [LARGE SCALE GENOMIC DNA]</scope>
    <source>
        <strain evidence="9 10">URUG2</strain>
    </source>
</reference>
<proteinExistence type="predicted"/>
<comment type="function">
    <text evidence="4">Non catalytic subunit of RNase H2, an endonuclease that specifically degrades the RNA of RNA:DNA hybrids. Participates in DNA replication, possibly by mediating the removal of lagging-strand Okazaki fragment RNA primers during DNA replication. Mediates the excision of single ribonucleotides from DNA:RNA duplexes.</text>
</comment>
<dbReference type="OrthoDB" id="29098at2759"/>
<organism evidence="9 10">
    <name type="scientific">Ramularia collo-cygni</name>
    <dbReference type="NCBI Taxonomy" id="112498"/>
    <lineage>
        <taxon>Eukaryota</taxon>
        <taxon>Fungi</taxon>
        <taxon>Dikarya</taxon>
        <taxon>Ascomycota</taxon>
        <taxon>Pezizomycotina</taxon>
        <taxon>Dothideomycetes</taxon>
        <taxon>Dothideomycetidae</taxon>
        <taxon>Mycosphaerellales</taxon>
        <taxon>Mycosphaerellaceae</taxon>
        <taxon>Ramularia</taxon>
    </lineage>
</organism>
<dbReference type="CDD" id="cd09270">
    <property type="entry name" value="RNase_H2-B"/>
    <property type="match status" value="1"/>
</dbReference>
<dbReference type="Pfam" id="PF17745">
    <property type="entry name" value="Ydr279_N"/>
    <property type="match status" value="1"/>
</dbReference>
<evidence type="ECO:0000313" key="10">
    <source>
        <dbReference type="Proteomes" id="UP000225277"/>
    </source>
</evidence>
<dbReference type="Pfam" id="PF09468">
    <property type="entry name" value="RNase_H2-Ydr279"/>
    <property type="match status" value="1"/>
</dbReference>
<evidence type="ECO:0000256" key="1">
    <source>
        <dbReference type="ARBA" id="ARBA00004123"/>
    </source>
</evidence>
<dbReference type="GO" id="GO:0006401">
    <property type="term" value="P:RNA catabolic process"/>
    <property type="evidence" value="ECO:0007669"/>
    <property type="project" value="TreeGrafter"/>
</dbReference>
<dbReference type="InterPro" id="IPR040456">
    <property type="entry name" value="RNase_H2_suB"/>
</dbReference>
<feature type="compositionally biased region" description="Polar residues" evidence="6">
    <location>
        <begin position="228"/>
        <end position="248"/>
    </location>
</feature>
<evidence type="ECO:0000256" key="4">
    <source>
        <dbReference type="ARBA" id="ARBA00024778"/>
    </source>
</evidence>
<dbReference type="EMBL" id="FJUY01000002">
    <property type="protein sequence ID" value="CZT16065.1"/>
    <property type="molecule type" value="Genomic_DNA"/>
</dbReference>
<dbReference type="AlphaFoldDB" id="A0A2D3URD7"/>
<comment type="subcellular location">
    <subcellularLocation>
        <location evidence="1">Nucleus</location>
    </subcellularLocation>
</comment>
<keyword evidence="3" id="KW-0539">Nucleus</keyword>
<feature type="region of interest" description="Disordered" evidence="6">
    <location>
        <begin position="227"/>
        <end position="298"/>
    </location>
</feature>
<dbReference type="InterPro" id="IPR041195">
    <property type="entry name" value="Rnh202_N"/>
</dbReference>
<feature type="domain" description="Ribonuclease H2 subunit B wHTH" evidence="7">
    <location>
        <begin position="111"/>
        <end position="328"/>
    </location>
</feature>